<keyword evidence="1" id="KW-0695">RNA-directed DNA polymerase</keyword>
<accession>A0AAV4SDM9</accession>
<name>A0AAV4SDM9_CAEEX</name>
<keyword evidence="1" id="KW-0548">Nucleotidyltransferase</keyword>
<sequence>MPRELNPSYPVLKHCNHICYLRELGLEFLEKDIGISQKLLSNNLIFIANPPDIKSPCISSLSTPCSKNEKCFQPKGESTPFIEHRINTGYHLPVVVSPYRMFPANKEILKKEIDRLLGEGIIEEYESPYAFSVVLITKSNGDQETFYRLPEVKFDKRSGLLSTTASGRSSV</sequence>
<keyword evidence="1" id="KW-0808">Transferase</keyword>
<dbReference type="EMBL" id="BPLR01009507">
    <property type="protein sequence ID" value="GIY32428.1"/>
    <property type="molecule type" value="Genomic_DNA"/>
</dbReference>
<dbReference type="Proteomes" id="UP001054945">
    <property type="component" value="Unassembled WGS sequence"/>
</dbReference>
<keyword evidence="2" id="KW-1185">Reference proteome</keyword>
<dbReference type="GO" id="GO:0003964">
    <property type="term" value="F:RNA-directed DNA polymerase activity"/>
    <property type="evidence" value="ECO:0007669"/>
    <property type="project" value="UniProtKB-KW"/>
</dbReference>
<reference evidence="1 2" key="1">
    <citation type="submission" date="2021-06" db="EMBL/GenBank/DDBJ databases">
        <title>Caerostris extrusa draft genome.</title>
        <authorList>
            <person name="Kono N."/>
            <person name="Arakawa K."/>
        </authorList>
    </citation>
    <scope>NUCLEOTIDE SEQUENCE [LARGE SCALE GENOMIC DNA]</scope>
</reference>
<gene>
    <name evidence="1" type="primary">TY3B-I_178</name>
    <name evidence="1" type="ORF">CEXT_304811</name>
</gene>
<comment type="caution">
    <text evidence="1">The sequence shown here is derived from an EMBL/GenBank/DDBJ whole genome shotgun (WGS) entry which is preliminary data.</text>
</comment>
<dbReference type="InterPro" id="IPR043502">
    <property type="entry name" value="DNA/RNA_pol_sf"/>
</dbReference>
<evidence type="ECO:0000313" key="1">
    <source>
        <dbReference type="EMBL" id="GIY32428.1"/>
    </source>
</evidence>
<dbReference type="SUPFAM" id="SSF56672">
    <property type="entry name" value="DNA/RNA polymerases"/>
    <property type="match status" value="1"/>
</dbReference>
<dbReference type="Gene3D" id="3.10.10.10">
    <property type="entry name" value="HIV Type 1 Reverse Transcriptase, subunit A, domain 1"/>
    <property type="match status" value="1"/>
</dbReference>
<dbReference type="AlphaFoldDB" id="A0AAV4SDM9"/>
<organism evidence="1 2">
    <name type="scientific">Caerostris extrusa</name>
    <name type="common">Bark spider</name>
    <name type="synonym">Caerostris bankana</name>
    <dbReference type="NCBI Taxonomy" id="172846"/>
    <lineage>
        <taxon>Eukaryota</taxon>
        <taxon>Metazoa</taxon>
        <taxon>Ecdysozoa</taxon>
        <taxon>Arthropoda</taxon>
        <taxon>Chelicerata</taxon>
        <taxon>Arachnida</taxon>
        <taxon>Araneae</taxon>
        <taxon>Araneomorphae</taxon>
        <taxon>Entelegynae</taxon>
        <taxon>Araneoidea</taxon>
        <taxon>Araneidae</taxon>
        <taxon>Caerostris</taxon>
    </lineage>
</organism>
<evidence type="ECO:0000313" key="2">
    <source>
        <dbReference type="Proteomes" id="UP001054945"/>
    </source>
</evidence>
<protein>
    <submittedName>
        <fullName evidence="1">Reverse transcriptase</fullName>
    </submittedName>
</protein>
<proteinExistence type="predicted"/>